<dbReference type="PANTHER" id="PTHR42850">
    <property type="entry name" value="METALLOPHOSPHOESTERASE"/>
    <property type="match status" value="1"/>
</dbReference>
<proteinExistence type="predicted"/>
<sequence length="381" mass="43637">MPASSSLIASLPPGPLDIVGDVHGEADALAALLRHLGYRDNGVHPAGRHLVFVGDLCDRGPDSPAVVRWVRDVVQQGKAWAILGNHELNLLIGEHRDGNDWFWNEQAPHDLCYHPWNTLPGQGPDVERSAFLSFFSRLPLALERPDLRVVHAAWHAPSVAVLRRMPEHLGLRRHFDALEVLAMRRVVMEGLADRHAEEQAQWGMHIDNPHHPMPLLHAHAMVDERRQMSHPIRVLTSGVERRTEQPFFAAGRWRFTQRQPWWQHYDDITPVVVGHYWRRLHPERTGTLLGPRERDPFNGLSPLVWMGRRRNVFCVDFSAGARYLERRRQLAPEAAITALAALRWPERELVTDRGEHWPTQGFSPQRLTISRPMSTRDNSQC</sequence>
<reference evidence="3 4" key="1">
    <citation type="submission" date="2017-07" db="EMBL/GenBank/DDBJ databases">
        <title>Complete Genome Sequence of the cosmetic ferment Vitreoscilla filiformis (ATCC15551).</title>
        <authorList>
            <person name="Contreras S."/>
            <person name="Sagory-Zalkind P."/>
            <person name="Blanquart H."/>
            <person name="Iltis A."/>
            <person name="Morand S.C."/>
        </authorList>
    </citation>
    <scope>NUCLEOTIDE SEQUENCE [LARGE SCALE GENOMIC DNA]</scope>
    <source>
        <strain evidence="3 4">ATCC 15551</strain>
        <plasmid evidence="4">Plasmid pvf1</plasmid>
    </source>
</reference>
<feature type="region of interest" description="Disordered" evidence="1">
    <location>
        <begin position="355"/>
        <end position="381"/>
    </location>
</feature>
<evidence type="ECO:0000259" key="2">
    <source>
        <dbReference type="Pfam" id="PF00149"/>
    </source>
</evidence>
<organism evidence="3 4">
    <name type="scientific">Vitreoscilla filiformis</name>
    <dbReference type="NCBI Taxonomy" id="63"/>
    <lineage>
        <taxon>Bacteria</taxon>
        <taxon>Pseudomonadati</taxon>
        <taxon>Pseudomonadota</taxon>
        <taxon>Betaproteobacteria</taxon>
        <taxon>Neisseriales</taxon>
        <taxon>Neisseriaceae</taxon>
        <taxon>Vitreoscilla</taxon>
    </lineage>
</organism>
<evidence type="ECO:0000313" key="4">
    <source>
        <dbReference type="Proteomes" id="UP000199729"/>
    </source>
</evidence>
<dbReference type="PANTHER" id="PTHR42850:SF7">
    <property type="entry name" value="BIS(5'-NUCLEOSYL)-TETRAPHOSPHATASE PRPE [ASYMMETRICAL]"/>
    <property type="match status" value="1"/>
</dbReference>
<evidence type="ECO:0000313" key="3">
    <source>
        <dbReference type="EMBL" id="ASM79140.1"/>
    </source>
</evidence>
<dbReference type="GO" id="GO:0005737">
    <property type="term" value="C:cytoplasm"/>
    <property type="evidence" value="ECO:0007669"/>
    <property type="project" value="TreeGrafter"/>
</dbReference>
<feature type="domain" description="Calcineurin-like phosphoesterase" evidence="2">
    <location>
        <begin position="16"/>
        <end position="142"/>
    </location>
</feature>
<dbReference type="InterPro" id="IPR029052">
    <property type="entry name" value="Metallo-depent_PP-like"/>
</dbReference>
<dbReference type="KEGG" id="vff:VITFI_CDS3363"/>
<dbReference type="InterPro" id="IPR050126">
    <property type="entry name" value="Ap4A_hydrolase"/>
</dbReference>
<dbReference type="GO" id="GO:0016791">
    <property type="term" value="F:phosphatase activity"/>
    <property type="evidence" value="ECO:0007669"/>
    <property type="project" value="TreeGrafter"/>
</dbReference>
<keyword evidence="4" id="KW-1185">Reference proteome</keyword>
<dbReference type="Proteomes" id="UP000199729">
    <property type="component" value="Plasmid pVF1"/>
</dbReference>
<gene>
    <name evidence="3" type="ORF">VITFI_CDS3363</name>
</gene>
<dbReference type="SUPFAM" id="SSF56300">
    <property type="entry name" value="Metallo-dependent phosphatases"/>
    <property type="match status" value="1"/>
</dbReference>
<dbReference type="OrthoDB" id="9807890at2"/>
<dbReference type="AlphaFoldDB" id="A0A221KK03"/>
<dbReference type="Pfam" id="PF00149">
    <property type="entry name" value="Metallophos"/>
    <property type="match status" value="1"/>
</dbReference>
<keyword evidence="3" id="KW-0614">Plasmid</keyword>
<geneLocation type="plasmid" evidence="4">
    <name>pvf1</name>
</geneLocation>
<dbReference type="Gene3D" id="3.60.21.10">
    <property type="match status" value="1"/>
</dbReference>
<protein>
    <submittedName>
        <fullName evidence="3">Metallophosphoesterase</fullName>
    </submittedName>
</protein>
<evidence type="ECO:0000256" key="1">
    <source>
        <dbReference type="SAM" id="MobiDB-lite"/>
    </source>
</evidence>
<accession>A0A221KK03</accession>
<dbReference type="InterPro" id="IPR004843">
    <property type="entry name" value="Calcineurin-like_PHP"/>
</dbReference>
<name>A0A221KK03_VITFI</name>
<feature type="compositionally biased region" description="Polar residues" evidence="1">
    <location>
        <begin position="360"/>
        <end position="381"/>
    </location>
</feature>
<dbReference type="RefSeq" id="WP_089418303.1">
    <property type="nucleotide sequence ID" value="NZ_CP022424.1"/>
</dbReference>
<dbReference type="EMBL" id="CP022424">
    <property type="protein sequence ID" value="ASM79140.1"/>
    <property type="molecule type" value="Genomic_DNA"/>
</dbReference>